<evidence type="ECO:0000256" key="3">
    <source>
        <dbReference type="ARBA" id="ARBA00022989"/>
    </source>
</evidence>
<keyword evidence="4 5" id="KW-0472">Membrane</keyword>
<dbReference type="Proteomes" id="UP000198806">
    <property type="component" value="Unassembled WGS sequence"/>
</dbReference>
<feature type="transmembrane region" description="Helical" evidence="5">
    <location>
        <begin position="268"/>
        <end position="287"/>
    </location>
</feature>
<feature type="transmembrane region" description="Helical" evidence="5">
    <location>
        <begin position="352"/>
        <end position="375"/>
    </location>
</feature>
<reference evidence="7 8" key="1">
    <citation type="submission" date="2016-10" db="EMBL/GenBank/DDBJ databases">
        <authorList>
            <person name="de Groot N.N."/>
        </authorList>
    </citation>
    <scope>NUCLEOTIDE SEQUENCE [LARGE SCALE GENOMIC DNA]</scope>
    <source>
        <strain evidence="7 8">DSM 1283</strain>
    </source>
</reference>
<proteinExistence type="predicted"/>
<evidence type="ECO:0000259" key="6">
    <source>
        <dbReference type="Pfam" id="PF12698"/>
    </source>
</evidence>
<feature type="transmembrane region" description="Helical" evidence="5">
    <location>
        <begin position="327"/>
        <end position="346"/>
    </location>
</feature>
<feature type="transmembrane region" description="Helical" evidence="5">
    <location>
        <begin position="236"/>
        <end position="256"/>
    </location>
</feature>
<dbReference type="RefSeq" id="WP_316284678.1">
    <property type="nucleotide sequence ID" value="NZ_JAWHGJ010000023.1"/>
</dbReference>
<evidence type="ECO:0000256" key="1">
    <source>
        <dbReference type="ARBA" id="ARBA00004141"/>
    </source>
</evidence>
<feature type="transmembrane region" description="Helical" evidence="5">
    <location>
        <begin position="299"/>
        <end position="320"/>
    </location>
</feature>
<evidence type="ECO:0000256" key="4">
    <source>
        <dbReference type="ARBA" id="ARBA00023136"/>
    </source>
</evidence>
<dbReference type="AlphaFoldDB" id="A0A1I5F5M7"/>
<evidence type="ECO:0000256" key="2">
    <source>
        <dbReference type="ARBA" id="ARBA00022692"/>
    </source>
</evidence>
<dbReference type="Pfam" id="PF12698">
    <property type="entry name" value="ABC2_membrane_3"/>
    <property type="match status" value="1"/>
</dbReference>
<feature type="transmembrane region" description="Helical" evidence="5">
    <location>
        <begin position="21"/>
        <end position="40"/>
    </location>
</feature>
<keyword evidence="3 5" id="KW-1133">Transmembrane helix</keyword>
<organism evidence="7 8">
    <name type="scientific">Anaerocolumna aminovalerica</name>
    <dbReference type="NCBI Taxonomy" id="1527"/>
    <lineage>
        <taxon>Bacteria</taxon>
        <taxon>Bacillati</taxon>
        <taxon>Bacillota</taxon>
        <taxon>Clostridia</taxon>
        <taxon>Lachnospirales</taxon>
        <taxon>Lachnospiraceae</taxon>
        <taxon>Anaerocolumna</taxon>
    </lineage>
</organism>
<evidence type="ECO:0000313" key="7">
    <source>
        <dbReference type="EMBL" id="SFO19055.1"/>
    </source>
</evidence>
<evidence type="ECO:0000313" key="8">
    <source>
        <dbReference type="Proteomes" id="UP000198806"/>
    </source>
</evidence>
<dbReference type="InterPro" id="IPR013525">
    <property type="entry name" value="ABC2_TM"/>
</dbReference>
<dbReference type="STRING" id="1527.SAMN04489757_11253"/>
<gene>
    <name evidence="7" type="ORF">SAMN04489757_11253</name>
</gene>
<evidence type="ECO:0000256" key="5">
    <source>
        <dbReference type="SAM" id="Phobius"/>
    </source>
</evidence>
<keyword evidence="2 5" id="KW-0812">Transmembrane</keyword>
<sequence length="405" mass="45974">MKMKKALLEAKFTYVNYVKGSAFRIILFIGVILIIGLVNIDSINEFLFADAEKYKAGVYLENQESISAKMIMQAHSELFEYIILNDNKSEENINNLKSRDSIYDVIVKFDENTGKVSFYYESGISAQGMNESAGFMQEAAKVYLLEKEGYDENEISKLVTPNIEFIPFNMVNQSIINLVANMLLFFTIFIYVVHIGNTITEEKTSRIAETLLSYISPLEMLIGKLAGMLGILLTHLASFCIVYLISTSVFQSYALFDSIVSAFNAKTLFMMLCMFIIGYVEYGFLYAANSSFADTVQDIGQASIVQSILIVIAFYFSLILQMHYDSRLAHILIFIPFVSVFSNIVLTAASNISWLMILLVIAVQIIYTVLIGYFCTKRFRYGITKYGAQKRSRKRNVFINSWSNQ</sequence>
<dbReference type="GO" id="GO:0016020">
    <property type="term" value="C:membrane"/>
    <property type="evidence" value="ECO:0007669"/>
    <property type="project" value="UniProtKB-SubCell"/>
</dbReference>
<keyword evidence="8" id="KW-1185">Reference proteome</keyword>
<accession>A0A1I5F5M7</accession>
<dbReference type="GO" id="GO:0140359">
    <property type="term" value="F:ABC-type transporter activity"/>
    <property type="evidence" value="ECO:0007669"/>
    <property type="project" value="InterPro"/>
</dbReference>
<feature type="transmembrane region" description="Helical" evidence="5">
    <location>
        <begin position="175"/>
        <end position="199"/>
    </location>
</feature>
<name>A0A1I5F5M7_9FIRM</name>
<protein>
    <submittedName>
        <fullName evidence="7">ABC-type Na+ efflux pump, permease component</fullName>
    </submittedName>
</protein>
<comment type="subcellular location">
    <subcellularLocation>
        <location evidence="1">Membrane</location>
        <topology evidence="1">Multi-pass membrane protein</topology>
    </subcellularLocation>
</comment>
<dbReference type="EMBL" id="FOWD01000012">
    <property type="protein sequence ID" value="SFO19055.1"/>
    <property type="molecule type" value="Genomic_DNA"/>
</dbReference>
<feature type="domain" description="ABC-2 type transporter transmembrane" evidence="6">
    <location>
        <begin position="23"/>
        <end position="366"/>
    </location>
</feature>